<evidence type="ECO:0000256" key="4">
    <source>
        <dbReference type="ARBA" id="ARBA00022989"/>
    </source>
</evidence>
<comment type="caution">
    <text evidence="7">The sequence shown here is derived from an EMBL/GenBank/DDBJ whole genome shotgun (WGS) entry which is preliminary data.</text>
</comment>
<dbReference type="InterPro" id="IPR000301">
    <property type="entry name" value="Tetraspanin_animals"/>
</dbReference>
<accession>A0ABP0GK83</accession>
<dbReference type="PRINTS" id="PR00259">
    <property type="entry name" value="TMFOUR"/>
</dbReference>
<protein>
    <recommendedName>
        <fullName evidence="6">Tetraspanin</fullName>
    </recommendedName>
</protein>
<evidence type="ECO:0000256" key="2">
    <source>
        <dbReference type="ARBA" id="ARBA00006840"/>
    </source>
</evidence>
<dbReference type="PANTHER" id="PTHR19282:SF519">
    <property type="entry name" value="TETRASPANIN"/>
    <property type="match status" value="1"/>
</dbReference>
<comment type="similarity">
    <text evidence="2 6">Belongs to the tetraspanin (TM4SF) family.</text>
</comment>
<sequence length="251" mass="26631">MAGVAMFTGGLLLEYTDVGKSILMTLSPTITSSQLGAVGVALVALGAFVILVSFVGCCGAVSESRGMLGLYFVALLFLLLGQVAVTVVAFVYGYQGFATDIDTQLTTYIVGNGTVGSEQAVLDTVQQFFQCCGSNGINDYEKFYPVRNETVVVPVSTSINATNAPATYFNHTWPDSCCISVGKSYKDLIMCKNVSLPKSTLTNYVNTEGCTLEIQKFVKDNLLIIGVAAAGIALIEVIAMITSCSLRKELD</sequence>
<dbReference type="InterPro" id="IPR018499">
    <property type="entry name" value="Tetraspanin/Peripherin"/>
</dbReference>
<keyword evidence="5 6" id="KW-0472">Membrane</keyword>
<keyword evidence="4 6" id="KW-1133">Transmembrane helix</keyword>
<evidence type="ECO:0000313" key="7">
    <source>
        <dbReference type="EMBL" id="CAK8692166.1"/>
    </source>
</evidence>
<evidence type="ECO:0000256" key="6">
    <source>
        <dbReference type="RuleBase" id="RU361218"/>
    </source>
</evidence>
<reference evidence="7 8" key="1">
    <citation type="submission" date="2024-02" db="EMBL/GenBank/DDBJ databases">
        <authorList>
            <person name="Daric V."/>
            <person name="Darras S."/>
        </authorList>
    </citation>
    <scope>NUCLEOTIDE SEQUENCE [LARGE SCALE GENOMIC DNA]</scope>
</reference>
<dbReference type="EMBL" id="CAWYQH010000130">
    <property type="protein sequence ID" value="CAK8692166.1"/>
    <property type="molecule type" value="Genomic_DNA"/>
</dbReference>
<feature type="transmembrane region" description="Helical" evidence="6">
    <location>
        <begin position="222"/>
        <end position="246"/>
    </location>
</feature>
<dbReference type="InterPro" id="IPR008952">
    <property type="entry name" value="Tetraspanin_EC2_sf"/>
</dbReference>
<gene>
    <name evidence="7" type="ORF">CVLEPA_LOCUS24901</name>
</gene>
<dbReference type="Proteomes" id="UP001642483">
    <property type="component" value="Unassembled WGS sequence"/>
</dbReference>
<name>A0ABP0GK83_CLALP</name>
<comment type="subcellular location">
    <subcellularLocation>
        <location evidence="1 6">Membrane</location>
        <topology evidence="1 6">Multi-pass membrane protein</topology>
    </subcellularLocation>
</comment>
<evidence type="ECO:0000313" key="8">
    <source>
        <dbReference type="Proteomes" id="UP001642483"/>
    </source>
</evidence>
<keyword evidence="8" id="KW-1185">Reference proteome</keyword>
<proteinExistence type="inferred from homology"/>
<comment type="caution">
    <text evidence="6">Lacks conserved residue(s) required for the propagation of feature annotation.</text>
</comment>
<keyword evidence="3 6" id="KW-0812">Transmembrane</keyword>
<dbReference type="PANTHER" id="PTHR19282">
    <property type="entry name" value="TETRASPANIN"/>
    <property type="match status" value="1"/>
</dbReference>
<evidence type="ECO:0000256" key="1">
    <source>
        <dbReference type="ARBA" id="ARBA00004141"/>
    </source>
</evidence>
<feature type="transmembrane region" description="Helical" evidence="6">
    <location>
        <begin position="68"/>
        <end position="92"/>
    </location>
</feature>
<dbReference type="SUPFAM" id="SSF48652">
    <property type="entry name" value="Tetraspanin"/>
    <property type="match status" value="1"/>
</dbReference>
<dbReference type="Gene3D" id="1.10.1450.10">
    <property type="entry name" value="Tetraspanin"/>
    <property type="match status" value="1"/>
</dbReference>
<evidence type="ECO:0000256" key="3">
    <source>
        <dbReference type="ARBA" id="ARBA00022692"/>
    </source>
</evidence>
<organism evidence="7 8">
    <name type="scientific">Clavelina lepadiformis</name>
    <name type="common">Light-bulb sea squirt</name>
    <name type="synonym">Ascidia lepadiformis</name>
    <dbReference type="NCBI Taxonomy" id="159417"/>
    <lineage>
        <taxon>Eukaryota</taxon>
        <taxon>Metazoa</taxon>
        <taxon>Chordata</taxon>
        <taxon>Tunicata</taxon>
        <taxon>Ascidiacea</taxon>
        <taxon>Aplousobranchia</taxon>
        <taxon>Clavelinidae</taxon>
        <taxon>Clavelina</taxon>
    </lineage>
</organism>
<dbReference type="Pfam" id="PF00335">
    <property type="entry name" value="Tetraspanin"/>
    <property type="match status" value="1"/>
</dbReference>
<dbReference type="PIRSF" id="PIRSF002419">
    <property type="entry name" value="Tetraspanin"/>
    <property type="match status" value="1"/>
</dbReference>
<feature type="transmembrane region" description="Helical" evidence="6">
    <location>
        <begin position="35"/>
        <end position="61"/>
    </location>
</feature>
<evidence type="ECO:0000256" key="5">
    <source>
        <dbReference type="ARBA" id="ARBA00023136"/>
    </source>
</evidence>